<keyword evidence="4" id="KW-0460">Magnesium</keyword>
<dbReference type="SUPFAM" id="SSF56784">
    <property type="entry name" value="HAD-like"/>
    <property type="match status" value="1"/>
</dbReference>
<feature type="binding site" evidence="3">
    <location>
        <position position="174"/>
    </location>
    <ligand>
        <name>substrate</name>
    </ligand>
</feature>
<keyword evidence="1" id="KW-0378">Hydrolase</keyword>
<sequence>MSKGPIKLCNIKDYDKFIDKFDTFLLDCDGVLWRGDHVIPGVQKALSYMRKIGKKILFVTNASKSRTGCLEKFKKLNIEAYEDNNTQDPTFDLENIAPDPEIGAVICANDKNFNYQKLSKALCYLSRNPDCIFIATTLEANSQGNCDYPVPASGTIAVSILMALGRKPDIIIGKPNKPMMDCIIQNLQLFDAKRICMIGDRLDTDVQFGINNGFTTLLTLTGITTENDLLVNNISVQSKSRKFRKLFAALQSNLIKSIPNPSPTSIIPDYYISSFGEFSKLDSQ</sequence>
<feature type="active site" description="Proton donor" evidence="2">
    <location>
        <position position="27"/>
    </location>
</feature>
<feature type="binding site" evidence="4">
    <location>
        <position position="29"/>
    </location>
    <ligand>
        <name>Mg(2+)</name>
        <dbReference type="ChEBI" id="CHEBI:18420"/>
    </ligand>
</feature>
<dbReference type="Gene3D" id="3.40.50.1000">
    <property type="entry name" value="HAD superfamily/HAD-like"/>
    <property type="match status" value="3"/>
</dbReference>
<evidence type="ECO:0000256" key="4">
    <source>
        <dbReference type="PIRSR" id="PIRSR000915-3"/>
    </source>
</evidence>
<dbReference type="GO" id="GO:0046872">
    <property type="term" value="F:metal ion binding"/>
    <property type="evidence" value="ECO:0007669"/>
    <property type="project" value="UniProtKB-KW"/>
</dbReference>
<feature type="binding site" evidence="4">
    <location>
        <position position="200"/>
    </location>
    <ligand>
        <name>Mg(2+)</name>
        <dbReference type="ChEBI" id="CHEBI:18420"/>
    </ligand>
</feature>
<comment type="caution">
    <text evidence="5">The sequence shown here is derived from an EMBL/GenBank/DDBJ whole genome shotgun (WGS) entry which is preliminary data.</text>
</comment>
<evidence type="ECO:0000313" key="5">
    <source>
        <dbReference type="EMBL" id="CAG8489372.1"/>
    </source>
</evidence>
<keyword evidence="4" id="KW-0479">Metal-binding</keyword>
<reference evidence="5" key="1">
    <citation type="submission" date="2021-06" db="EMBL/GenBank/DDBJ databases">
        <authorList>
            <person name="Kallberg Y."/>
            <person name="Tangrot J."/>
            <person name="Rosling A."/>
        </authorList>
    </citation>
    <scope>NUCLEOTIDE SEQUENCE</scope>
    <source>
        <strain evidence="5">MA453B</strain>
    </source>
</reference>
<name>A0A9N8ZBU4_9GLOM</name>
<dbReference type="Pfam" id="PF13344">
    <property type="entry name" value="Hydrolase_6"/>
    <property type="match status" value="1"/>
</dbReference>
<comment type="catalytic activity">
    <reaction evidence="1">
        <text>4-nitrophenyl phosphate + H2O = 4-nitrophenol + phosphate + H(+)</text>
        <dbReference type="Rhea" id="RHEA:21664"/>
        <dbReference type="ChEBI" id="CHEBI:15377"/>
        <dbReference type="ChEBI" id="CHEBI:15378"/>
        <dbReference type="ChEBI" id="CHEBI:43474"/>
        <dbReference type="ChEBI" id="CHEBI:57917"/>
        <dbReference type="ChEBI" id="CHEBI:61146"/>
        <dbReference type="EC" id="3.1.3.41"/>
    </reaction>
</comment>
<evidence type="ECO:0000256" key="3">
    <source>
        <dbReference type="PIRSR" id="PIRSR000915-2"/>
    </source>
</evidence>
<dbReference type="InterPro" id="IPR006357">
    <property type="entry name" value="HAD-SF_hydro_IIA"/>
</dbReference>
<dbReference type="InterPro" id="IPR036412">
    <property type="entry name" value="HAD-like_sf"/>
</dbReference>
<protein>
    <recommendedName>
        <fullName evidence="1">4-nitrophenylphosphatase</fullName>
        <shortName evidence="1">PNPPase</shortName>
        <ecNumber evidence="1">3.1.3.41</ecNumber>
    </recommendedName>
</protein>
<evidence type="ECO:0000256" key="1">
    <source>
        <dbReference type="PIRNR" id="PIRNR000915"/>
    </source>
</evidence>
<dbReference type="GO" id="GO:0005737">
    <property type="term" value="C:cytoplasm"/>
    <property type="evidence" value="ECO:0007669"/>
    <property type="project" value="TreeGrafter"/>
</dbReference>
<dbReference type="OrthoDB" id="413953at2759"/>
<dbReference type="Pfam" id="PF13242">
    <property type="entry name" value="Hydrolase_like"/>
    <property type="match status" value="1"/>
</dbReference>
<dbReference type="EC" id="3.1.3.41" evidence="1"/>
<organism evidence="5 6">
    <name type="scientific">Dentiscutata erythropus</name>
    <dbReference type="NCBI Taxonomy" id="1348616"/>
    <lineage>
        <taxon>Eukaryota</taxon>
        <taxon>Fungi</taxon>
        <taxon>Fungi incertae sedis</taxon>
        <taxon>Mucoromycota</taxon>
        <taxon>Glomeromycotina</taxon>
        <taxon>Glomeromycetes</taxon>
        <taxon>Diversisporales</taxon>
        <taxon>Gigasporaceae</taxon>
        <taxon>Dentiscutata</taxon>
    </lineage>
</organism>
<gene>
    <name evidence="5" type="ORF">DERYTH_LOCUS2334</name>
</gene>
<comment type="cofactor">
    <cofactor evidence="4">
        <name>Mg(2+)</name>
        <dbReference type="ChEBI" id="CHEBI:18420"/>
    </cofactor>
    <text evidence="4">Divalent metal ions. Mg(2+) is the most effective.</text>
</comment>
<dbReference type="PANTHER" id="PTHR19288">
    <property type="entry name" value="4-NITROPHENYLPHOSPHATASE-RELATED"/>
    <property type="match status" value="1"/>
</dbReference>
<accession>A0A9N8ZBU4</accession>
<feature type="binding site" evidence="4">
    <location>
        <position position="27"/>
    </location>
    <ligand>
        <name>Mg(2+)</name>
        <dbReference type="ChEBI" id="CHEBI:18420"/>
    </ligand>
</feature>
<keyword evidence="6" id="KW-1185">Reference proteome</keyword>
<dbReference type="GO" id="GO:0004035">
    <property type="term" value="F:alkaline phosphatase activity"/>
    <property type="evidence" value="ECO:0007669"/>
    <property type="project" value="TreeGrafter"/>
</dbReference>
<dbReference type="GO" id="GO:0008967">
    <property type="term" value="F:phosphoglycolate phosphatase activity"/>
    <property type="evidence" value="ECO:0007669"/>
    <property type="project" value="TreeGrafter"/>
</dbReference>
<dbReference type="InterPro" id="IPR023214">
    <property type="entry name" value="HAD_sf"/>
</dbReference>
<evidence type="ECO:0000256" key="2">
    <source>
        <dbReference type="PIRSR" id="PIRSR000915-1"/>
    </source>
</evidence>
<evidence type="ECO:0000313" key="6">
    <source>
        <dbReference type="Proteomes" id="UP000789405"/>
    </source>
</evidence>
<proteinExistence type="predicted"/>
<feature type="active site" description="Proton donor" evidence="2">
    <location>
        <position position="29"/>
    </location>
</feature>
<dbReference type="AlphaFoldDB" id="A0A9N8ZBU4"/>
<dbReference type="PANTHER" id="PTHR19288:SF46">
    <property type="entry name" value="HALOACID DEHALOGENASE-LIKE HYDROLASE DOMAIN-CONTAINING PROTEIN 2"/>
    <property type="match status" value="1"/>
</dbReference>
<dbReference type="PIRSF" id="PIRSF000915">
    <property type="entry name" value="PGP-type_phosphatase"/>
    <property type="match status" value="1"/>
</dbReference>
<dbReference type="Proteomes" id="UP000789405">
    <property type="component" value="Unassembled WGS sequence"/>
</dbReference>
<dbReference type="EMBL" id="CAJVPY010000731">
    <property type="protein sequence ID" value="CAG8489372.1"/>
    <property type="molecule type" value="Genomic_DNA"/>
</dbReference>